<dbReference type="PANTHER" id="PTHR30204">
    <property type="entry name" value="REDOX-CYCLING DRUG-SENSING TRANSCRIPTIONAL ACTIVATOR SOXR"/>
    <property type="match status" value="1"/>
</dbReference>
<dbReference type="PRINTS" id="PR00040">
    <property type="entry name" value="HTHMERR"/>
</dbReference>
<dbReference type="Proteomes" id="UP001501074">
    <property type="component" value="Unassembled WGS sequence"/>
</dbReference>
<keyword evidence="5" id="KW-1185">Reference proteome</keyword>
<feature type="domain" description="HTH merR-type" evidence="3">
    <location>
        <begin position="1"/>
        <end position="69"/>
    </location>
</feature>
<evidence type="ECO:0000256" key="2">
    <source>
        <dbReference type="SAM" id="Coils"/>
    </source>
</evidence>
<keyword evidence="1" id="KW-0238">DNA-binding</keyword>
<evidence type="ECO:0000313" key="5">
    <source>
        <dbReference type="Proteomes" id="UP001501074"/>
    </source>
</evidence>
<evidence type="ECO:0000259" key="3">
    <source>
        <dbReference type="PROSITE" id="PS50937"/>
    </source>
</evidence>
<comment type="caution">
    <text evidence="4">The sequence shown here is derived from an EMBL/GenBank/DDBJ whole genome shotgun (WGS) entry which is preliminary data.</text>
</comment>
<protein>
    <submittedName>
        <fullName evidence="4">MerR family transcriptional regulator</fullName>
    </submittedName>
</protein>
<dbReference type="Gene3D" id="1.10.1660.10">
    <property type="match status" value="1"/>
</dbReference>
<dbReference type="SMART" id="SM00422">
    <property type="entry name" value="HTH_MERR"/>
    <property type="match status" value="1"/>
</dbReference>
<evidence type="ECO:0000256" key="1">
    <source>
        <dbReference type="ARBA" id="ARBA00023125"/>
    </source>
</evidence>
<keyword evidence="2" id="KW-0175">Coiled coil</keyword>
<dbReference type="CDD" id="cd00592">
    <property type="entry name" value="HTH_MerR-like"/>
    <property type="match status" value="1"/>
</dbReference>
<proteinExistence type="predicted"/>
<accession>A0ABP6ZEB4</accession>
<organism evidence="4 5">
    <name type="scientific">Kineosporia mesophila</name>
    <dbReference type="NCBI Taxonomy" id="566012"/>
    <lineage>
        <taxon>Bacteria</taxon>
        <taxon>Bacillati</taxon>
        <taxon>Actinomycetota</taxon>
        <taxon>Actinomycetes</taxon>
        <taxon>Kineosporiales</taxon>
        <taxon>Kineosporiaceae</taxon>
        <taxon>Kineosporia</taxon>
    </lineage>
</organism>
<evidence type="ECO:0000313" key="4">
    <source>
        <dbReference type="EMBL" id="GAA3601894.1"/>
    </source>
</evidence>
<dbReference type="InterPro" id="IPR000551">
    <property type="entry name" value="MerR-type_HTH_dom"/>
</dbReference>
<dbReference type="SUPFAM" id="SSF46955">
    <property type="entry name" value="Putative DNA-binding domain"/>
    <property type="match status" value="1"/>
</dbReference>
<dbReference type="InterPro" id="IPR047057">
    <property type="entry name" value="MerR_fam"/>
</dbReference>
<dbReference type="InterPro" id="IPR009061">
    <property type="entry name" value="DNA-bd_dom_put_sf"/>
</dbReference>
<name>A0ABP6ZEB4_9ACTN</name>
<dbReference type="EMBL" id="BAAAZO010000002">
    <property type="protein sequence ID" value="GAA3601894.1"/>
    <property type="molecule type" value="Genomic_DNA"/>
</dbReference>
<dbReference type="Pfam" id="PF13411">
    <property type="entry name" value="MerR_1"/>
    <property type="match status" value="1"/>
</dbReference>
<dbReference type="PROSITE" id="PS50937">
    <property type="entry name" value="HTH_MERR_2"/>
    <property type="match status" value="1"/>
</dbReference>
<reference evidence="5" key="1">
    <citation type="journal article" date="2019" name="Int. J. Syst. Evol. Microbiol.">
        <title>The Global Catalogue of Microorganisms (GCM) 10K type strain sequencing project: providing services to taxonomists for standard genome sequencing and annotation.</title>
        <authorList>
            <consortium name="The Broad Institute Genomics Platform"/>
            <consortium name="The Broad Institute Genome Sequencing Center for Infectious Disease"/>
            <person name="Wu L."/>
            <person name="Ma J."/>
        </authorList>
    </citation>
    <scope>NUCLEOTIDE SEQUENCE [LARGE SCALE GENOMIC DNA]</scope>
    <source>
        <strain evidence="5">JCM 16902</strain>
    </source>
</reference>
<dbReference type="PANTHER" id="PTHR30204:SF93">
    <property type="entry name" value="HTH MERR-TYPE DOMAIN-CONTAINING PROTEIN"/>
    <property type="match status" value="1"/>
</dbReference>
<feature type="coiled-coil region" evidence="2">
    <location>
        <begin position="74"/>
        <end position="101"/>
    </location>
</feature>
<sequence>MRSAEIARLAGVSVRTLRHYHQLGVLPEPARSLNGYREYGVRELVRVLRLRHLQAAGFSLEAAAALLDDEPGGNERLMAVLDDVERDLDRQIAELTAQRALIARARALGTVPDLPAHLLRFAPLLLTASPRLARSLREQLAFLAHLEEGAGTGHTEQMMDILTDPALMVEVRELGERLEHLAADDADGISALADDFHAFLTSPEAVSRLGPVQGSVDPHWLALIDTYARDALPSAQLQMLARLERLLARGPCLTDRVSSTPPG</sequence>
<dbReference type="RefSeq" id="WP_231485281.1">
    <property type="nucleotide sequence ID" value="NZ_BAAAZO010000002.1"/>
</dbReference>
<gene>
    <name evidence="4" type="ORF">GCM10022223_17050</name>
</gene>